<name>A0A562S652_9BACT</name>
<evidence type="ECO:0000313" key="2">
    <source>
        <dbReference type="EMBL" id="TWI76797.1"/>
    </source>
</evidence>
<dbReference type="EMBL" id="VLLC01000002">
    <property type="protein sequence ID" value="TWI76797.1"/>
    <property type="molecule type" value="Genomic_DNA"/>
</dbReference>
<dbReference type="InterPro" id="IPR002816">
    <property type="entry name" value="TraB/PrgY/GumN_fam"/>
</dbReference>
<dbReference type="OrthoDB" id="9809330at2"/>
<feature type="transmembrane region" description="Helical" evidence="1">
    <location>
        <begin position="260"/>
        <end position="278"/>
    </location>
</feature>
<dbReference type="InterPro" id="IPR005230">
    <property type="entry name" value="TraB_bac"/>
</dbReference>
<dbReference type="AlphaFoldDB" id="A0A562S652"/>
<evidence type="ECO:0000313" key="3">
    <source>
        <dbReference type="Proteomes" id="UP000318307"/>
    </source>
</evidence>
<dbReference type="PANTHER" id="PTHR21530">
    <property type="entry name" value="PHEROMONE SHUTDOWN PROTEIN"/>
    <property type="match status" value="1"/>
</dbReference>
<dbReference type="Proteomes" id="UP000318307">
    <property type="component" value="Unassembled WGS sequence"/>
</dbReference>
<feature type="transmembrane region" description="Helical" evidence="1">
    <location>
        <begin position="369"/>
        <end position="392"/>
    </location>
</feature>
<protein>
    <submittedName>
        <fullName evidence="2">Pheromone shutdown-related protein TraB</fullName>
    </submittedName>
</protein>
<dbReference type="RefSeq" id="WP_144681834.1">
    <property type="nucleotide sequence ID" value="NZ_VLLC01000002.1"/>
</dbReference>
<evidence type="ECO:0000256" key="1">
    <source>
        <dbReference type="SAM" id="Phobius"/>
    </source>
</evidence>
<reference evidence="2 3" key="1">
    <citation type="submission" date="2019-07" db="EMBL/GenBank/DDBJ databases">
        <title>Genome sequencing of 100 strains of the haloalkaliphilic chemolithoautotrophic sulfur-oxidizing bacterium Thioalkalivibrio.</title>
        <authorList>
            <person name="Muyzer G."/>
        </authorList>
    </citation>
    <scope>NUCLEOTIDE SEQUENCE [LARGE SCALE GENOMIC DNA]</scope>
    <source>
        <strain evidence="2 3">ASO4-4</strain>
    </source>
</reference>
<sequence length="396" mass="43554">MNAAEPAQDTYESENLTFLRHGEKSICLIGTAHVSRQSAEEVEEAIQKYRPDTVAVELCASRYESIRSPDRWQNMDILQVIREKKAFLLLSNLMLAAFQKRIADRMDIRPGEEMLRAIEGAEKTGAAIHLADREVRITLARIWGKMGFFAKSKLIFQLLGSGFEADTIQEEEIERLKNKDAMASLMEEMAGAHPVLQQVLIDERDQYLAEKIRTAPGKNIVAVVGAGHVPGILDYWEKAIDTAPLETTPPPGKTGKILKWLLPAIIILIFAAGFFFGGKDTGIEMLVFWVIANGVFAGIGAAVSMAHPLTILTAVVAAPLTSLNPMVAAGWVAGLTEVFLRKPCVADMQNLNKDITNLRGFWKNKATRILLVVVFTNLGSSVGTFVALPLMIRLLG</sequence>
<feature type="transmembrane region" description="Helical" evidence="1">
    <location>
        <begin position="285"/>
        <end position="305"/>
    </location>
</feature>
<dbReference type="InterPro" id="IPR046345">
    <property type="entry name" value="TraB_PrgY-like"/>
</dbReference>
<keyword evidence="3" id="KW-1185">Reference proteome</keyword>
<dbReference type="Pfam" id="PF01963">
    <property type="entry name" value="TraB_PrgY_gumN"/>
    <property type="match status" value="1"/>
</dbReference>
<dbReference type="NCBIfam" id="TIGR00261">
    <property type="entry name" value="traB"/>
    <property type="match status" value="1"/>
</dbReference>
<keyword evidence="1" id="KW-1133">Transmembrane helix</keyword>
<gene>
    <name evidence="2" type="ORF">LZ24_00419</name>
</gene>
<feature type="transmembrane region" description="Helical" evidence="1">
    <location>
        <begin position="311"/>
        <end position="333"/>
    </location>
</feature>
<dbReference type="PANTHER" id="PTHR21530:SF7">
    <property type="entry name" value="TRAB DOMAIN-CONTAINING PROTEIN"/>
    <property type="match status" value="1"/>
</dbReference>
<organism evidence="2 3">
    <name type="scientific">Desulfobotulus alkaliphilus</name>
    <dbReference type="NCBI Taxonomy" id="622671"/>
    <lineage>
        <taxon>Bacteria</taxon>
        <taxon>Pseudomonadati</taxon>
        <taxon>Thermodesulfobacteriota</taxon>
        <taxon>Desulfobacteria</taxon>
        <taxon>Desulfobacterales</taxon>
        <taxon>Desulfobacteraceae</taxon>
        <taxon>Desulfobotulus</taxon>
    </lineage>
</organism>
<keyword evidence="1" id="KW-0472">Membrane</keyword>
<comment type="caution">
    <text evidence="2">The sequence shown here is derived from an EMBL/GenBank/DDBJ whole genome shotgun (WGS) entry which is preliminary data.</text>
</comment>
<accession>A0A562S652</accession>
<proteinExistence type="predicted"/>
<keyword evidence="1" id="KW-0812">Transmembrane</keyword>
<dbReference type="CDD" id="cd14726">
    <property type="entry name" value="TraB_PrgY-like"/>
    <property type="match status" value="1"/>
</dbReference>